<feature type="coiled-coil region" evidence="1">
    <location>
        <begin position="450"/>
        <end position="519"/>
    </location>
</feature>
<feature type="compositionally biased region" description="Low complexity" evidence="2">
    <location>
        <begin position="677"/>
        <end position="686"/>
    </location>
</feature>
<evidence type="ECO:0000313" key="3">
    <source>
        <dbReference type="EMBL" id="KAH3739741.1"/>
    </source>
</evidence>
<feature type="compositionally biased region" description="Polar residues" evidence="2">
    <location>
        <begin position="570"/>
        <end position="589"/>
    </location>
</feature>
<feature type="compositionally biased region" description="Polar residues" evidence="2">
    <location>
        <begin position="1"/>
        <end position="10"/>
    </location>
</feature>
<feature type="region of interest" description="Disordered" evidence="2">
    <location>
        <begin position="1"/>
        <end position="45"/>
    </location>
</feature>
<protein>
    <submittedName>
        <fullName evidence="3">Uncharacterized protein</fullName>
    </submittedName>
</protein>
<feature type="compositionally biased region" description="Polar residues" evidence="2">
    <location>
        <begin position="663"/>
        <end position="673"/>
    </location>
</feature>
<feature type="compositionally biased region" description="Low complexity" evidence="2">
    <location>
        <begin position="694"/>
        <end position="706"/>
    </location>
</feature>
<dbReference type="EMBL" id="JAIWYP010000011">
    <property type="protein sequence ID" value="KAH3739741.1"/>
    <property type="molecule type" value="Genomic_DNA"/>
</dbReference>
<proteinExistence type="predicted"/>
<sequence length="792" mass="88894">MASMAQTVNIAQRKRTTGSRSAIGKRLQSPSNSPGGQTPGNMQRSTEYNLTVNGNLAKKLEAANRTQCIECEVTGGGFVITADLTTFELLKTVSLYFYGNEPGVKNETTIDTTYDKSGKNIVMYAIRHNSYTLNIYNTRSRFLINGKNVPLFIDDHLKQIQRLVQQVRVDGRPVDVASTNKQLAESIESAMRVNKPAGCVNQNTTSKTRLSIQKSADNTVSTDKVKEKWPCIKCKINVKNGVECSKNHTGKSHWIHYNCLKRGGVSEEELKNLMSQSQETAFTCVVCIKHMESQVNIENSVNSTSNTKTNTNDTQKTSDDTNPITYQQLLVIPSRKRFALEDSVKALVLEESNRNETPEITETCYVCSKTILLNETCCDICNAICHLECVNYDSVNLKVTCISCIGTTEQLEAASQEDMAEQVNDGRTQSVTVTAPDANQGGQLKAAQGLKQKEQKLKKIETDLKIREKEISEAAKHRPKLENHIKKLEARTEELDRLNRTLLDKIEFLENQIETLKKTAPTVSSSTNKCSNPALTENEKLMDSIHSKVTNLILKQIDKQLENLDLNKDVSPTVTSDNETRTSHVQNNEPFKDRDSSERILKINNIRSRYAHNVNNSIVNRAEKGHHRAQHQRNSENRLHGDIILPEGYVAVPRDQVYATTQGRPICKTQTQRESSKNSVKASVKAPDITTQENFNNSNAPESNNSTKDTVNDRHENSCEPLDLSTKKDYELNRVQIVNCQQINQNLTMYRSDSCINNIKPSLDENMKTTTSNNQNKQNSFLYRSASCIDLT</sequence>
<evidence type="ECO:0000313" key="4">
    <source>
        <dbReference type="Proteomes" id="UP000828390"/>
    </source>
</evidence>
<dbReference type="Proteomes" id="UP000828390">
    <property type="component" value="Unassembled WGS sequence"/>
</dbReference>
<keyword evidence="4" id="KW-1185">Reference proteome</keyword>
<feature type="region of interest" description="Disordered" evidence="2">
    <location>
        <begin position="569"/>
        <end position="595"/>
    </location>
</feature>
<reference evidence="3" key="1">
    <citation type="journal article" date="2019" name="bioRxiv">
        <title>The Genome of the Zebra Mussel, Dreissena polymorpha: A Resource for Invasive Species Research.</title>
        <authorList>
            <person name="McCartney M.A."/>
            <person name="Auch B."/>
            <person name="Kono T."/>
            <person name="Mallez S."/>
            <person name="Zhang Y."/>
            <person name="Obille A."/>
            <person name="Becker A."/>
            <person name="Abrahante J.E."/>
            <person name="Garbe J."/>
            <person name="Badalamenti J.P."/>
            <person name="Herman A."/>
            <person name="Mangelson H."/>
            <person name="Liachko I."/>
            <person name="Sullivan S."/>
            <person name="Sone E.D."/>
            <person name="Koren S."/>
            <person name="Silverstein K.A.T."/>
            <person name="Beckman K.B."/>
            <person name="Gohl D.M."/>
        </authorList>
    </citation>
    <scope>NUCLEOTIDE SEQUENCE</scope>
    <source>
        <strain evidence="3">Duluth1</strain>
        <tissue evidence="3">Whole animal</tissue>
    </source>
</reference>
<reference evidence="3" key="2">
    <citation type="submission" date="2020-11" db="EMBL/GenBank/DDBJ databases">
        <authorList>
            <person name="McCartney M.A."/>
            <person name="Auch B."/>
            <person name="Kono T."/>
            <person name="Mallez S."/>
            <person name="Becker A."/>
            <person name="Gohl D.M."/>
            <person name="Silverstein K.A.T."/>
            <person name="Koren S."/>
            <person name="Bechman K.B."/>
            <person name="Herman A."/>
            <person name="Abrahante J.E."/>
            <person name="Garbe J."/>
        </authorList>
    </citation>
    <scope>NUCLEOTIDE SEQUENCE</scope>
    <source>
        <strain evidence="3">Duluth1</strain>
        <tissue evidence="3">Whole animal</tissue>
    </source>
</reference>
<organism evidence="3 4">
    <name type="scientific">Dreissena polymorpha</name>
    <name type="common">Zebra mussel</name>
    <name type="synonym">Mytilus polymorpha</name>
    <dbReference type="NCBI Taxonomy" id="45954"/>
    <lineage>
        <taxon>Eukaryota</taxon>
        <taxon>Metazoa</taxon>
        <taxon>Spiralia</taxon>
        <taxon>Lophotrochozoa</taxon>
        <taxon>Mollusca</taxon>
        <taxon>Bivalvia</taxon>
        <taxon>Autobranchia</taxon>
        <taxon>Heteroconchia</taxon>
        <taxon>Euheterodonta</taxon>
        <taxon>Imparidentia</taxon>
        <taxon>Neoheterodontei</taxon>
        <taxon>Myida</taxon>
        <taxon>Dreissenoidea</taxon>
        <taxon>Dreissenidae</taxon>
        <taxon>Dreissena</taxon>
    </lineage>
</organism>
<comment type="caution">
    <text evidence="3">The sequence shown here is derived from an EMBL/GenBank/DDBJ whole genome shotgun (WGS) entry which is preliminary data.</text>
</comment>
<gene>
    <name evidence="3" type="ORF">DPMN_046428</name>
</gene>
<dbReference type="AlphaFoldDB" id="A0A9D4D5W3"/>
<feature type="region of interest" description="Disordered" evidence="2">
    <location>
        <begin position="663"/>
        <end position="721"/>
    </location>
</feature>
<evidence type="ECO:0000256" key="1">
    <source>
        <dbReference type="SAM" id="Coils"/>
    </source>
</evidence>
<keyword evidence="1" id="KW-0175">Coiled coil</keyword>
<name>A0A9D4D5W3_DREPO</name>
<feature type="compositionally biased region" description="Polar residues" evidence="2">
    <location>
        <begin position="28"/>
        <end position="45"/>
    </location>
</feature>
<evidence type="ECO:0000256" key="2">
    <source>
        <dbReference type="SAM" id="MobiDB-lite"/>
    </source>
</evidence>
<accession>A0A9D4D5W3</accession>